<name>A0ABD0Z7M0_9HEMI</name>
<accession>A0ABD0Z7M0</accession>
<evidence type="ECO:0000313" key="1">
    <source>
        <dbReference type="EMBL" id="KAL1138238.1"/>
    </source>
</evidence>
<proteinExistence type="predicted"/>
<gene>
    <name evidence="1" type="ORF">AAG570_009927</name>
</gene>
<dbReference type="EMBL" id="JBFDAA010000004">
    <property type="protein sequence ID" value="KAL1138238.1"/>
    <property type="molecule type" value="Genomic_DNA"/>
</dbReference>
<keyword evidence="2" id="KW-1185">Reference proteome</keyword>
<organism evidence="1 2">
    <name type="scientific">Ranatra chinensis</name>
    <dbReference type="NCBI Taxonomy" id="642074"/>
    <lineage>
        <taxon>Eukaryota</taxon>
        <taxon>Metazoa</taxon>
        <taxon>Ecdysozoa</taxon>
        <taxon>Arthropoda</taxon>
        <taxon>Hexapoda</taxon>
        <taxon>Insecta</taxon>
        <taxon>Pterygota</taxon>
        <taxon>Neoptera</taxon>
        <taxon>Paraneoptera</taxon>
        <taxon>Hemiptera</taxon>
        <taxon>Heteroptera</taxon>
        <taxon>Panheteroptera</taxon>
        <taxon>Nepomorpha</taxon>
        <taxon>Nepidae</taxon>
        <taxon>Ranatrinae</taxon>
        <taxon>Ranatra</taxon>
    </lineage>
</organism>
<dbReference type="Proteomes" id="UP001558652">
    <property type="component" value="Unassembled WGS sequence"/>
</dbReference>
<evidence type="ECO:0000313" key="2">
    <source>
        <dbReference type="Proteomes" id="UP001558652"/>
    </source>
</evidence>
<dbReference type="AlphaFoldDB" id="A0ABD0Z7M0"/>
<comment type="caution">
    <text evidence="1">The sequence shown here is derived from an EMBL/GenBank/DDBJ whole genome shotgun (WGS) entry which is preliminary data.</text>
</comment>
<protein>
    <submittedName>
        <fullName evidence="1">Uncharacterized protein</fullName>
    </submittedName>
</protein>
<sequence>MFFAKYRDKLREGSRRNAARHELNRQLFNVELGVDEMRREAKRYQAMRLKAGTMCRKCVQDANIALARNQASRVLKLSNRAERYMELSERLSLIACEDLIIYFSIDGGPFALKLGPTNNVKCHPIQRPRQRLMNSLADGISQAVPGLF</sequence>
<reference evidence="1 2" key="1">
    <citation type="submission" date="2024-07" db="EMBL/GenBank/DDBJ databases">
        <title>Chromosome-level genome assembly of the water stick insect Ranatra chinensis (Heteroptera: Nepidae).</title>
        <authorList>
            <person name="Liu X."/>
        </authorList>
    </citation>
    <scope>NUCLEOTIDE SEQUENCE [LARGE SCALE GENOMIC DNA]</scope>
    <source>
        <strain evidence="1">Cailab_2021Rc</strain>
        <tissue evidence="1">Muscle</tissue>
    </source>
</reference>